<evidence type="ECO:0000313" key="2">
    <source>
        <dbReference type="Proteomes" id="UP000321721"/>
    </source>
</evidence>
<dbReference type="Proteomes" id="UP000321721">
    <property type="component" value="Unassembled WGS sequence"/>
</dbReference>
<dbReference type="SUPFAM" id="SSF52266">
    <property type="entry name" value="SGNH hydrolase"/>
    <property type="match status" value="1"/>
</dbReference>
<accession>A0A5C6RSC1</accession>
<proteinExistence type="predicted"/>
<reference evidence="1 2" key="1">
    <citation type="submission" date="2019-08" db="EMBL/GenBank/DDBJ databases">
        <title>Genome of Vicingus serpentipes NCIMB 15042.</title>
        <authorList>
            <person name="Bowman J.P."/>
        </authorList>
    </citation>
    <scope>NUCLEOTIDE SEQUENCE [LARGE SCALE GENOMIC DNA]</scope>
    <source>
        <strain evidence="1 2">NCIMB 15042</strain>
    </source>
</reference>
<dbReference type="EMBL" id="VOOS01000005">
    <property type="protein sequence ID" value="TXB64202.1"/>
    <property type="molecule type" value="Genomic_DNA"/>
</dbReference>
<dbReference type="OrthoDB" id="792965at2"/>
<name>A0A5C6RSC1_9FLAO</name>
<dbReference type="AlphaFoldDB" id="A0A5C6RSC1"/>
<protein>
    <recommendedName>
        <fullName evidence="3">DUF1574 domain-containing protein</fullName>
    </recommendedName>
</protein>
<sequence length="312" mass="37461">MTNRRKIKVFVITFLLLHLVLLVVFFIITSETSALVKDQKKIESLKEAPKFLFTGDSHPNRCIEERNIKNSFNLSFYGENPILTHFRLKYLLERLHIKPKYIFLQADITRFSADYFNRNENYFFYGKYIDYKELLDAEIINHERYLKSIAYLIFPYIELKTVLKKNNMVKIKKGKQKFSDFSSIQKQINTELFIKHKLLSNNPKNLYYEDALIFFRKTIELCQSHQIKVIGIKYPVTDYYLNTLKQFCGENMLSNPPQDKILLEYNIPIWDFEGQYLDRYDYFFDSHHMNEDGKTDFTTVLKNKINKEFNEK</sequence>
<dbReference type="RefSeq" id="WP_147101248.1">
    <property type="nucleotide sequence ID" value="NZ_VOOS01000005.1"/>
</dbReference>
<comment type="caution">
    <text evidence="1">The sequence shown here is derived from an EMBL/GenBank/DDBJ whole genome shotgun (WGS) entry which is preliminary data.</text>
</comment>
<organism evidence="1 2">
    <name type="scientific">Vicingus serpentipes</name>
    <dbReference type="NCBI Taxonomy" id="1926625"/>
    <lineage>
        <taxon>Bacteria</taxon>
        <taxon>Pseudomonadati</taxon>
        <taxon>Bacteroidota</taxon>
        <taxon>Flavobacteriia</taxon>
        <taxon>Flavobacteriales</taxon>
        <taxon>Vicingaceae</taxon>
        <taxon>Vicingus</taxon>
    </lineage>
</organism>
<gene>
    <name evidence="1" type="ORF">FRY74_10440</name>
</gene>
<evidence type="ECO:0000313" key="1">
    <source>
        <dbReference type="EMBL" id="TXB64202.1"/>
    </source>
</evidence>
<evidence type="ECO:0008006" key="3">
    <source>
        <dbReference type="Google" id="ProtNLM"/>
    </source>
</evidence>
<keyword evidence="2" id="KW-1185">Reference proteome</keyword>